<dbReference type="Pfam" id="PF00651">
    <property type="entry name" value="BTB"/>
    <property type="match status" value="1"/>
</dbReference>
<dbReference type="InterPro" id="IPR000210">
    <property type="entry name" value="BTB/POZ_dom"/>
</dbReference>
<dbReference type="VEuPathDB" id="FungiDB:A1O7_05578"/>
<keyword evidence="3" id="KW-1185">Reference proteome</keyword>
<comment type="caution">
    <text evidence="2">The sequence shown here is derived from an EMBL/GenBank/DDBJ whole genome shotgun (WGS) entry which is preliminary data.</text>
</comment>
<dbReference type="CDD" id="cd18186">
    <property type="entry name" value="BTB_POZ_ZBTB_KLHL-like"/>
    <property type="match status" value="1"/>
</dbReference>
<organism evidence="2 3">
    <name type="scientific">Cladophialophora yegresii CBS 114405</name>
    <dbReference type="NCBI Taxonomy" id="1182544"/>
    <lineage>
        <taxon>Eukaryota</taxon>
        <taxon>Fungi</taxon>
        <taxon>Dikarya</taxon>
        <taxon>Ascomycota</taxon>
        <taxon>Pezizomycotina</taxon>
        <taxon>Eurotiomycetes</taxon>
        <taxon>Chaetothyriomycetidae</taxon>
        <taxon>Chaetothyriales</taxon>
        <taxon>Herpotrichiellaceae</taxon>
        <taxon>Cladophialophora</taxon>
    </lineage>
</organism>
<evidence type="ECO:0000259" key="1">
    <source>
        <dbReference type="PROSITE" id="PS50097"/>
    </source>
</evidence>
<dbReference type="RefSeq" id="XP_007757776.1">
    <property type="nucleotide sequence ID" value="XM_007759586.1"/>
</dbReference>
<dbReference type="Proteomes" id="UP000019473">
    <property type="component" value="Unassembled WGS sequence"/>
</dbReference>
<reference evidence="2 3" key="1">
    <citation type="submission" date="2013-03" db="EMBL/GenBank/DDBJ databases">
        <title>The Genome Sequence of Cladophialophora yegresii CBS 114405.</title>
        <authorList>
            <consortium name="The Broad Institute Genomics Platform"/>
            <person name="Cuomo C."/>
            <person name="de Hoog S."/>
            <person name="Gorbushina A."/>
            <person name="Walker B."/>
            <person name="Young S.K."/>
            <person name="Zeng Q."/>
            <person name="Gargeya S."/>
            <person name="Fitzgerald M."/>
            <person name="Haas B."/>
            <person name="Abouelleil A."/>
            <person name="Allen A.W."/>
            <person name="Alvarado L."/>
            <person name="Arachchi H.M."/>
            <person name="Berlin A.M."/>
            <person name="Chapman S.B."/>
            <person name="Gainer-Dewar J."/>
            <person name="Goldberg J."/>
            <person name="Griggs A."/>
            <person name="Gujja S."/>
            <person name="Hansen M."/>
            <person name="Howarth C."/>
            <person name="Imamovic A."/>
            <person name="Ireland A."/>
            <person name="Larimer J."/>
            <person name="McCowan C."/>
            <person name="Murphy C."/>
            <person name="Pearson M."/>
            <person name="Poon T.W."/>
            <person name="Priest M."/>
            <person name="Roberts A."/>
            <person name="Saif S."/>
            <person name="Shea T."/>
            <person name="Sisk P."/>
            <person name="Sykes S."/>
            <person name="Wortman J."/>
            <person name="Nusbaum C."/>
            <person name="Birren B."/>
        </authorList>
    </citation>
    <scope>NUCLEOTIDE SEQUENCE [LARGE SCALE GENOMIC DNA]</scope>
    <source>
        <strain evidence="2 3">CBS 114405</strain>
    </source>
</reference>
<evidence type="ECO:0000313" key="3">
    <source>
        <dbReference type="Proteomes" id="UP000019473"/>
    </source>
</evidence>
<protein>
    <recommendedName>
        <fullName evidence="1">BTB domain-containing protein</fullName>
    </recommendedName>
</protein>
<dbReference type="InterPro" id="IPR011333">
    <property type="entry name" value="SKP1/BTB/POZ_sf"/>
</dbReference>
<dbReference type="PANTHER" id="PTHR47843">
    <property type="entry name" value="BTB DOMAIN-CONTAINING PROTEIN-RELATED"/>
    <property type="match status" value="1"/>
</dbReference>
<dbReference type="HOGENOM" id="CLU_191651_0_0_1"/>
<dbReference type="SUPFAM" id="SSF54695">
    <property type="entry name" value="POZ domain"/>
    <property type="match status" value="1"/>
</dbReference>
<dbReference type="PANTHER" id="PTHR47843:SF5">
    <property type="entry name" value="BTB_POZ DOMAIN PROTEIN"/>
    <property type="match status" value="1"/>
</dbReference>
<dbReference type="STRING" id="1182544.W9VRH0"/>
<name>W9VRH0_9EURO</name>
<sequence length="83" mass="9163">MAEVTASAYLHFLRESILSDFKITCKDAEFKVHRLAISGASPMLRAACNGAFEEATSGKIEFPDDDPVILARVIDFMCTSNYD</sequence>
<dbReference type="PROSITE" id="PS50097">
    <property type="entry name" value="BTB"/>
    <property type="match status" value="1"/>
</dbReference>
<feature type="non-terminal residue" evidence="2">
    <location>
        <position position="83"/>
    </location>
</feature>
<proteinExistence type="predicted"/>
<dbReference type="Gene3D" id="3.30.710.10">
    <property type="entry name" value="Potassium Channel Kv1.1, Chain A"/>
    <property type="match status" value="1"/>
</dbReference>
<accession>W9VRH0</accession>
<dbReference type="AlphaFoldDB" id="W9VRH0"/>
<feature type="domain" description="BTB" evidence="1">
    <location>
        <begin position="19"/>
        <end position="83"/>
    </location>
</feature>
<dbReference type="GeneID" id="19180161"/>
<dbReference type="EMBL" id="AMGW01000004">
    <property type="protein sequence ID" value="EXJ58153.1"/>
    <property type="molecule type" value="Genomic_DNA"/>
</dbReference>
<evidence type="ECO:0000313" key="2">
    <source>
        <dbReference type="EMBL" id="EXJ58153.1"/>
    </source>
</evidence>
<gene>
    <name evidence="2" type="ORF">A1O7_05578</name>
</gene>
<dbReference type="OrthoDB" id="6359816at2759"/>